<name>A0A7S4P1W5_GUITH</name>
<gene>
    <name evidence="3" type="ORF">GTHE00462_LOCUS27259</name>
</gene>
<protein>
    <submittedName>
        <fullName evidence="3">Uncharacterized protein</fullName>
    </submittedName>
</protein>
<sequence length="559" mass="61789">MRGRKGTCRRRYESIFMIFMSLRNALNSSINDIRCTPIHDTFDFSRASETSMIESLNASANPIEKKYVATNNLLDCMKENMTSNSPRTREMKKVHESEQKRSALAPVDLFHQNSGNKEEVENEEAEMVDEAENMSQVVQLEEEEEEEEIEQGVVEQEEEAIDETQGVPIKSFHLQPLQVESSPVGTTLLQKKYARLRVAVGEREQEQEEETRKPACKKLFHKQGLEHPAISRAKYNQAVHSPSMGLSEDELNAIRKVLQIPDDVKDSSVIDEKLADYIQQNSPVLFGEHRSLPDLHPLELNKAVRKIYNQTVYSPSMCQSEAEVNFERAKHKHDKLESEQDASINSPVPACHPSTSAPVTPCEGDMVSIEVDASSFMADYTPEVQIGDLSAAYDAAVACSPVEETVSACDPSCFLVPQVSPNPGGPNASSDSLCSRIGALFLSPAGPPSLEQSQEQPGNDASACCEGDKSWMLQEEGVSLNDTNDLFNLDDKNAQELADNFIKLASLDEKQEMKQEPSLQPLPFDQAARRGLGCTIGFLLGGVVSPVQVGNVSCPEIPQ</sequence>
<evidence type="ECO:0000256" key="2">
    <source>
        <dbReference type="SAM" id="MobiDB-lite"/>
    </source>
</evidence>
<evidence type="ECO:0000313" key="3">
    <source>
        <dbReference type="EMBL" id="CAE2321002.1"/>
    </source>
</evidence>
<reference evidence="3" key="1">
    <citation type="submission" date="2021-01" db="EMBL/GenBank/DDBJ databases">
        <authorList>
            <person name="Corre E."/>
            <person name="Pelletier E."/>
            <person name="Niang G."/>
            <person name="Scheremetjew M."/>
            <person name="Finn R."/>
            <person name="Kale V."/>
            <person name="Holt S."/>
            <person name="Cochrane G."/>
            <person name="Meng A."/>
            <person name="Brown T."/>
            <person name="Cohen L."/>
        </authorList>
    </citation>
    <scope>NUCLEOTIDE SEQUENCE</scope>
    <source>
        <strain evidence="3">CCMP 2712</strain>
    </source>
</reference>
<feature type="coiled-coil region" evidence="1">
    <location>
        <begin position="117"/>
        <end position="160"/>
    </location>
</feature>
<evidence type="ECO:0000256" key="1">
    <source>
        <dbReference type="SAM" id="Coils"/>
    </source>
</evidence>
<keyword evidence="1" id="KW-0175">Coiled coil</keyword>
<dbReference type="AlphaFoldDB" id="A0A7S4P1W5"/>
<dbReference type="EMBL" id="HBKN01034992">
    <property type="protein sequence ID" value="CAE2321002.1"/>
    <property type="molecule type" value="Transcribed_RNA"/>
</dbReference>
<feature type="region of interest" description="Disordered" evidence="2">
    <location>
        <begin position="339"/>
        <end position="359"/>
    </location>
</feature>
<accession>A0A7S4P1W5</accession>
<proteinExistence type="predicted"/>
<organism evidence="3">
    <name type="scientific">Guillardia theta</name>
    <name type="common">Cryptophyte</name>
    <name type="synonym">Cryptomonas phi</name>
    <dbReference type="NCBI Taxonomy" id="55529"/>
    <lineage>
        <taxon>Eukaryota</taxon>
        <taxon>Cryptophyceae</taxon>
        <taxon>Pyrenomonadales</taxon>
        <taxon>Geminigeraceae</taxon>
        <taxon>Guillardia</taxon>
    </lineage>
</organism>